<dbReference type="InterPro" id="IPR029044">
    <property type="entry name" value="Nucleotide-diphossugar_trans"/>
</dbReference>
<dbReference type="CDD" id="cd02526">
    <property type="entry name" value="GT2_RfbF_like"/>
    <property type="match status" value="1"/>
</dbReference>
<evidence type="ECO:0000256" key="3">
    <source>
        <dbReference type="ARBA" id="ARBA00022679"/>
    </source>
</evidence>
<accession>A0ABR7D1W8</accession>
<comment type="caution">
    <text evidence="5">The sequence shown here is derived from an EMBL/GenBank/DDBJ whole genome shotgun (WGS) entry which is preliminary data.</text>
</comment>
<dbReference type="Pfam" id="PF00535">
    <property type="entry name" value="Glycos_transf_2"/>
    <property type="match status" value="1"/>
</dbReference>
<dbReference type="PANTHER" id="PTHR43179:SF12">
    <property type="entry name" value="GALACTOFURANOSYLTRANSFERASE GLFT2"/>
    <property type="match status" value="1"/>
</dbReference>
<evidence type="ECO:0000256" key="1">
    <source>
        <dbReference type="ARBA" id="ARBA00006739"/>
    </source>
</evidence>
<feature type="domain" description="Glycosyltransferase 2-like" evidence="4">
    <location>
        <begin position="6"/>
        <end position="126"/>
    </location>
</feature>
<dbReference type="EMBL" id="JACOOH010000005">
    <property type="protein sequence ID" value="MBC5621899.1"/>
    <property type="molecule type" value="Genomic_DNA"/>
</dbReference>
<dbReference type="SUPFAM" id="SSF53448">
    <property type="entry name" value="Nucleotide-diphospho-sugar transferases"/>
    <property type="match status" value="1"/>
</dbReference>
<comment type="similarity">
    <text evidence="1">Belongs to the glycosyltransferase 2 family.</text>
</comment>
<dbReference type="PANTHER" id="PTHR43179">
    <property type="entry name" value="RHAMNOSYLTRANSFERASE WBBL"/>
    <property type="match status" value="1"/>
</dbReference>
<evidence type="ECO:0000259" key="4">
    <source>
        <dbReference type="Pfam" id="PF00535"/>
    </source>
</evidence>
<name>A0ABR7D1W8_9BACT</name>
<protein>
    <submittedName>
        <fullName evidence="5">Glycosyltransferase family 2 protein</fullName>
    </submittedName>
</protein>
<reference evidence="5 6" key="1">
    <citation type="submission" date="2020-08" db="EMBL/GenBank/DDBJ databases">
        <title>Genome public.</title>
        <authorList>
            <person name="Liu C."/>
            <person name="Sun Q."/>
        </authorList>
    </citation>
    <scope>NUCLEOTIDE SEQUENCE [LARGE SCALE GENOMIC DNA]</scope>
    <source>
        <strain evidence="5 6">NSJ-56</strain>
    </source>
</reference>
<dbReference type="RefSeq" id="WP_186976323.1">
    <property type="nucleotide sequence ID" value="NZ_JACOOH010000005.1"/>
</dbReference>
<evidence type="ECO:0000256" key="2">
    <source>
        <dbReference type="ARBA" id="ARBA00022676"/>
    </source>
</evidence>
<keyword evidence="6" id="KW-1185">Reference proteome</keyword>
<sequence length="286" mass="32606">MKIGCVLVMYNPQQELLTASLDSLNKQVDEIFLGDNSVNMPDFMATLLTLYPNVYYRGFKENLGIAEAQNRGIAYFQEKEFDFVLFMDQDSLAPKNLVISLLADYARLQQTGIAIGGIGPRPFNRSEGKPYVGAVKKGKLILPGITEVGEIISSASLIPMVHFKQIGGMESSLFIDGVDHEWCWRAKKMGGWRFFISEKVQLSHQVGEGDRPFILRKVAIPTPFRTYYQFRNYFRLVHRGYVPLYWKVSNGFKYSIKIFYYPLCVSPRISYMKQILKGIYAGITGK</sequence>
<keyword evidence="2" id="KW-0328">Glycosyltransferase</keyword>
<evidence type="ECO:0000313" key="6">
    <source>
        <dbReference type="Proteomes" id="UP000646484"/>
    </source>
</evidence>
<keyword evidence="3" id="KW-0808">Transferase</keyword>
<proteinExistence type="inferred from homology"/>
<dbReference type="Gene3D" id="3.90.550.10">
    <property type="entry name" value="Spore Coat Polysaccharide Biosynthesis Protein SpsA, Chain A"/>
    <property type="match status" value="1"/>
</dbReference>
<evidence type="ECO:0000313" key="5">
    <source>
        <dbReference type="EMBL" id="MBC5621899.1"/>
    </source>
</evidence>
<organism evidence="5 6">
    <name type="scientific">Butyricimonas hominis</name>
    <dbReference type="NCBI Taxonomy" id="2763032"/>
    <lineage>
        <taxon>Bacteria</taxon>
        <taxon>Pseudomonadati</taxon>
        <taxon>Bacteroidota</taxon>
        <taxon>Bacteroidia</taxon>
        <taxon>Bacteroidales</taxon>
        <taxon>Odoribacteraceae</taxon>
        <taxon>Butyricimonas</taxon>
    </lineage>
</organism>
<dbReference type="Proteomes" id="UP000646484">
    <property type="component" value="Unassembled WGS sequence"/>
</dbReference>
<dbReference type="InterPro" id="IPR001173">
    <property type="entry name" value="Glyco_trans_2-like"/>
</dbReference>
<gene>
    <name evidence="5" type="ORF">H8S64_12395</name>
</gene>